<reference evidence="2 3" key="1">
    <citation type="submission" date="2021-06" db="EMBL/GenBank/DDBJ databases">
        <authorList>
            <person name="Palmer J.M."/>
        </authorList>
    </citation>
    <scope>NUCLEOTIDE SEQUENCE [LARGE SCALE GENOMIC DNA]</scope>
    <source>
        <strain evidence="3">if_2019</strain>
        <tissue evidence="2">Muscle</tissue>
    </source>
</reference>
<sequence length="110" mass="11143">MFSLSVAVFSAQLYDAKCADFHPGPSPQSGVSGNNVTQSARTEAHQNPTARAPQGRSRLRTARGGAAQAEQKSGGVTGRPGRLRGCSSVTANGLAAGVDAHVDALLSNPG</sequence>
<proteinExistence type="predicted"/>
<name>A0ABV0SNA9_9TELE</name>
<dbReference type="EMBL" id="JAHRIQ010001854">
    <property type="protein sequence ID" value="MEQ2221750.1"/>
    <property type="molecule type" value="Genomic_DNA"/>
</dbReference>
<keyword evidence="3" id="KW-1185">Reference proteome</keyword>
<accession>A0ABV0SNA9</accession>
<protein>
    <submittedName>
        <fullName evidence="2">Uncharacterized protein</fullName>
    </submittedName>
</protein>
<organism evidence="2 3">
    <name type="scientific">Ilyodon furcidens</name>
    <name type="common">goldbreast splitfin</name>
    <dbReference type="NCBI Taxonomy" id="33524"/>
    <lineage>
        <taxon>Eukaryota</taxon>
        <taxon>Metazoa</taxon>
        <taxon>Chordata</taxon>
        <taxon>Craniata</taxon>
        <taxon>Vertebrata</taxon>
        <taxon>Euteleostomi</taxon>
        <taxon>Actinopterygii</taxon>
        <taxon>Neopterygii</taxon>
        <taxon>Teleostei</taxon>
        <taxon>Neoteleostei</taxon>
        <taxon>Acanthomorphata</taxon>
        <taxon>Ovalentaria</taxon>
        <taxon>Atherinomorphae</taxon>
        <taxon>Cyprinodontiformes</taxon>
        <taxon>Goodeidae</taxon>
        <taxon>Ilyodon</taxon>
    </lineage>
</organism>
<dbReference type="Proteomes" id="UP001482620">
    <property type="component" value="Unassembled WGS sequence"/>
</dbReference>
<evidence type="ECO:0000313" key="3">
    <source>
        <dbReference type="Proteomes" id="UP001482620"/>
    </source>
</evidence>
<evidence type="ECO:0000256" key="1">
    <source>
        <dbReference type="SAM" id="MobiDB-lite"/>
    </source>
</evidence>
<feature type="compositionally biased region" description="Polar residues" evidence="1">
    <location>
        <begin position="27"/>
        <end position="49"/>
    </location>
</feature>
<gene>
    <name evidence="2" type="ORF">ILYODFUR_018849</name>
</gene>
<comment type="caution">
    <text evidence="2">The sequence shown here is derived from an EMBL/GenBank/DDBJ whole genome shotgun (WGS) entry which is preliminary data.</text>
</comment>
<evidence type="ECO:0000313" key="2">
    <source>
        <dbReference type="EMBL" id="MEQ2221750.1"/>
    </source>
</evidence>
<feature type="region of interest" description="Disordered" evidence="1">
    <location>
        <begin position="19"/>
        <end position="84"/>
    </location>
</feature>